<gene>
    <name evidence="2" type="ORF">CEXT_246901</name>
</gene>
<evidence type="ECO:0000256" key="1">
    <source>
        <dbReference type="SAM" id="MobiDB-lite"/>
    </source>
</evidence>
<comment type="caution">
    <text evidence="2">The sequence shown here is derived from an EMBL/GenBank/DDBJ whole genome shotgun (WGS) entry which is preliminary data.</text>
</comment>
<evidence type="ECO:0000313" key="2">
    <source>
        <dbReference type="EMBL" id="GIY62837.1"/>
    </source>
</evidence>
<accession>A0AAV4UY51</accession>
<dbReference type="Proteomes" id="UP001054945">
    <property type="component" value="Unassembled WGS sequence"/>
</dbReference>
<organism evidence="2 3">
    <name type="scientific">Caerostris extrusa</name>
    <name type="common">Bark spider</name>
    <name type="synonym">Caerostris bankana</name>
    <dbReference type="NCBI Taxonomy" id="172846"/>
    <lineage>
        <taxon>Eukaryota</taxon>
        <taxon>Metazoa</taxon>
        <taxon>Ecdysozoa</taxon>
        <taxon>Arthropoda</taxon>
        <taxon>Chelicerata</taxon>
        <taxon>Arachnida</taxon>
        <taxon>Araneae</taxon>
        <taxon>Araneomorphae</taxon>
        <taxon>Entelegynae</taxon>
        <taxon>Araneoidea</taxon>
        <taxon>Araneidae</taxon>
        <taxon>Caerostris</taxon>
    </lineage>
</organism>
<feature type="region of interest" description="Disordered" evidence="1">
    <location>
        <begin position="99"/>
        <end position="124"/>
    </location>
</feature>
<reference evidence="2 3" key="1">
    <citation type="submission" date="2021-06" db="EMBL/GenBank/DDBJ databases">
        <title>Caerostris extrusa draft genome.</title>
        <authorList>
            <person name="Kono N."/>
            <person name="Arakawa K."/>
        </authorList>
    </citation>
    <scope>NUCLEOTIDE SEQUENCE [LARGE SCALE GENOMIC DNA]</scope>
</reference>
<dbReference type="EMBL" id="BPLR01013676">
    <property type="protein sequence ID" value="GIY62837.1"/>
    <property type="molecule type" value="Genomic_DNA"/>
</dbReference>
<sequence>MHTNVKTSTAVRVRLNNTAVDKPTAKTKSVEVQANGRFRPGEAPVAIYEPWYGPTEDALSESFGKGIIVPSAPDSIEFCSLLNLIRFWVARGFMASTSHRSESRLSVDPQPSHHKSRSSHQVSKRILEMTSEESVADSKVLSYPYNLKTLFTLNSHPICTIKKDTEPKPPEFDRSQNGIIHSHPCRERYQKYIFKKKKRKGRNVKTSLLICPHHQSLKRRDCYSTFRNPKRKGSPPSRLSLSQDSKWLAHLTHACLLCAAGKSPESLMCHRRMSIVDALSAFAFLLRMEKSPCFLRSCSHS</sequence>
<dbReference type="AlphaFoldDB" id="A0AAV4UY51"/>
<proteinExistence type="predicted"/>
<name>A0AAV4UY51_CAEEX</name>
<protein>
    <submittedName>
        <fullName evidence="2">Uncharacterized protein</fullName>
    </submittedName>
</protein>
<keyword evidence="3" id="KW-1185">Reference proteome</keyword>
<evidence type="ECO:0000313" key="3">
    <source>
        <dbReference type="Proteomes" id="UP001054945"/>
    </source>
</evidence>